<dbReference type="AlphaFoldDB" id="A0AAV5L4B5"/>
<feature type="region of interest" description="Disordered" evidence="1">
    <location>
        <begin position="35"/>
        <end position="54"/>
    </location>
</feature>
<reference evidence="2 3" key="1">
    <citation type="journal article" date="2021" name="Commun. Biol.">
        <title>The genome of Shorea leprosula (Dipterocarpaceae) highlights the ecological relevance of drought in aseasonal tropical rainforests.</title>
        <authorList>
            <person name="Ng K.K.S."/>
            <person name="Kobayashi M.J."/>
            <person name="Fawcett J.A."/>
            <person name="Hatakeyama M."/>
            <person name="Paape T."/>
            <person name="Ng C.H."/>
            <person name="Ang C.C."/>
            <person name="Tnah L.H."/>
            <person name="Lee C.T."/>
            <person name="Nishiyama T."/>
            <person name="Sese J."/>
            <person name="O'Brien M.J."/>
            <person name="Copetti D."/>
            <person name="Mohd Noor M.I."/>
            <person name="Ong R.C."/>
            <person name="Putra M."/>
            <person name="Sireger I.Z."/>
            <person name="Indrioko S."/>
            <person name="Kosugi Y."/>
            <person name="Izuno A."/>
            <person name="Isagi Y."/>
            <person name="Lee S.L."/>
            <person name="Shimizu K.K."/>
        </authorList>
    </citation>
    <scope>NUCLEOTIDE SEQUENCE [LARGE SCALE GENOMIC DNA]</scope>
    <source>
        <strain evidence="2">214</strain>
    </source>
</reference>
<accession>A0AAV5L4B5</accession>
<feature type="compositionally biased region" description="Basic and acidic residues" evidence="1">
    <location>
        <begin position="141"/>
        <end position="152"/>
    </location>
</feature>
<comment type="caution">
    <text evidence="2">The sequence shown here is derived from an EMBL/GenBank/DDBJ whole genome shotgun (WGS) entry which is preliminary data.</text>
</comment>
<dbReference type="InterPro" id="IPR035445">
    <property type="entry name" value="GYF-like_dom_sf"/>
</dbReference>
<dbReference type="InterPro" id="IPR045894">
    <property type="entry name" value="At5g08430-like"/>
</dbReference>
<sequence length="268" mass="29486">MDRWQLLKAPSEQSRLLEEIPEVIADLAEFEPPFEHSLKGKKNEDDASLHSPLIEDFQTSRSVLKSWNNGIDTTGSEGKHFAGSVPVGKSKKSDSHVTNQLLRNSNAVATEAEPADAKRDQPSQEEKQHQPGTECLGQKLVDTEHETVRKDGPTNVDLIEVSDDEGQDQPVDVELGTGKEKGPPMVNLIESSDDEEQDASSAANRQPSEDEDGPKWYCISPTGLTTGPYAKSVIKEWSDSSTCPLQFKVYRVGQSQDDAIPLTDFAQK</sequence>
<feature type="compositionally biased region" description="Basic and acidic residues" evidence="1">
    <location>
        <begin position="35"/>
        <end position="48"/>
    </location>
</feature>
<keyword evidence="3" id="KW-1185">Reference proteome</keyword>
<gene>
    <name evidence="2" type="ORF">SLEP1_g40726</name>
</gene>
<evidence type="ECO:0000313" key="3">
    <source>
        <dbReference type="Proteomes" id="UP001054252"/>
    </source>
</evidence>
<dbReference type="Gene3D" id="3.30.1490.40">
    <property type="match status" value="1"/>
</dbReference>
<feature type="compositionally biased region" description="Polar residues" evidence="1">
    <location>
        <begin position="96"/>
        <end position="108"/>
    </location>
</feature>
<feature type="compositionally biased region" description="Polar residues" evidence="1">
    <location>
        <begin position="67"/>
        <end position="76"/>
    </location>
</feature>
<name>A0AAV5L4B5_9ROSI</name>
<feature type="region of interest" description="Disordered" evidence="1">
    <location>
        <begin position="67"/>
        <end position="225"/>
    </location>
</feature>
<dbReference type="PANTHER" id="PTHR46851">
    <property type="entry name" value="OS01G0884500 PROTEIN"/>
    <property type="match status" value="1"/>
</dbReference>
<dbReference type="Proteomes" id="UP001054252">
    <property type="component" value="Unassembled WGS sequence"/>
</dbReference>
<organism evidence="2 3">
    <name type="scientific">Rubroshorea leprosula</name>
    <dbReference type="NCBI Taxonomy" id="152421"/>
    <lineage>
        <taxon>Eukaryota</taxon>
        <taxon>Viridiplantae</taxon>
        <taxon>Streptophyta</taxon>
        <taxon>Embryophyta</taxon>
        <taxon>Tracheophyta</taxon>
        <taxon>Spermatophyta</taxon>
        <taxon>Magnoliopsida</taxon>
        <taxon>eudicotyledons</taxon>
        <taxon>Gunneridae</taxon>
        <taxon>Pentapetalae</taxon>
        <taxon>rosids</taxon>
        <taxon>malvids</taxon>
        <taxon>Malvales</taxon>
        <taxon>Dipterocarpaceae</taxon>
        <taxon>Rubroshorea</taxon>
    </lineage>
</organism>
<proteinExistence type="predicted"/>
<evidence type="ECO:0000313" key="2">
    <source>
        <dbReference type="EMBL" id="GKV32098.1"/>
    </source>
</evidence>
<dbReference type="SUPFAM" id="SSF55277">
    <property type="entry name" value="GYF domain"/>
    <property type="match status" value="1"/>
</dbReference>
<dbReference type="EMBL" id="BPVZ01000094">
    <property type="protein sequence ID" value="GKV32098.1"/>
    <property type="molecule type" value="Genomic_DNA"/>
</dbReference>
<evidence type="ECO:0008006" key="4">
    <source>
        <dbReference type="Google" id="ProtNLM"/>
    </source>
</evidence>
<dbReference type="PANTHER" id="PTHR46851:SF23">
    <property type="entry name" value="SWIB_MDM2 DOMAIN-CONTAINING PROTEIN"/>
    <property type="match status" value="1"/>
</dbReference>
<protein>
    <recommendedName>
        <fullName evidence="4">GYF domain-containing protein</fullName>
    </recommendedName>
</protein>
<evidence type="ECO:0000256" key="1">
    <source>
        <dbReference type="SAM" id="MobiDB-lite"/>
    </source>
</evidence>
<feature type="compositionally biased region" description="Basic and acidic residues" evidence="1">
    <location>
        <begin position="115"/>
        <end position="129"/>
    </location>
</feature>